<evidence type="ECO:0000259" key="11">
    <source>
        <dbReference type="Pfam" id="PF02879"/>
    </source>
</evidence>
<evidence type="ECO:0000259" key="9">
    <source>
        <dbReference type="Pfam" id="PF00408"/>
    </source>
</evidence>
<dbReference type="NCBIfam" id="NF008139">
    <property type="entry name" value="PRK10887.1"/>
    <property type="match status" value="1"/>
</dbReference>
<gene>
    <name evidence="6 13" type="primary">glmM</name>
    <name evidence="13" type="ORF">HBF25_11355</name>
</gene>
<evidence type="ECO:0000259" key="10">
    <source>
        <dbReference type="Pfam" id="PF02878"/>
    </source>
</evidence>
<dbReference type="PANTHER" id="PTHR42946:SF1">
    <property type="entry name" value="PHOSPHOGLUCOMUTASE (ALPHA-D-GLUCOSE-1,6-BISPHOSPHATE-DEPENDENT)"/>
    <property type="match status" value="1"/>
</dbReference>
<dbReference type="InterPro" id="IPR005843">
    <property type="entry name" value="A-D-PHexomutase_C"/>
</dbReference>
<dbReference type="Gene3D" id="3.30.310.50">
    <property type="entry name" value="Alpha-D-phosphohexomutase, C-terminal domain"/>
    <property type="match status" value="1"/>
</dbReference>
<evidence type="ECO:0000259" key="12">
    <source>
        <dbReference type="Pfam" id="PF02880"/>
    </source>
</evidence>
<evidence type="ECO:0000313" key="13">
    <source>
        <dbReference type="EMBL" id="NII06985.1"/>
    </source>
</evidence>
<dbReference type="NCBIfam" id="TIGR01455">
    <property type="entry name" value="glmM"/>
    <property type="match status" value="1"/>
</dbReference>
<dbReference type="PROSITE" id="PS00710">
    <property type="entry name" value="PGM_PMM"/>
    <property type="match status" value="1"/>
</dbReference>
<dbReference type="GO" id="GO:0005975">
    <property type="term" value="P:carbohydrate metabolic process"/>
    <property type="evidence" value="ECO:0007669"/>
    <property type="project" value="InterPro"/>
</dbReference>
<feature type="domain" description="Alpha-D-phosphohexomutase alpha/beta/alpha" evidence="12">
    <location>
        <begin position="277"/>
        <end position="383"/>
    </location>
</feature>
<feature type="binding site" description="via phosphate group" evidence="6">
    <location>
        <position position="121"/>
    </location>
    <ligand>
        <name>Mg(2+)</name>
        <dbReference type="ChEBI" id="CHEBI:18420"/>
    </ligand>
</feature>
<dbReference type="PRINTS" id="PR00509">
    <property type="entry name" value="PGMPMM"/>
</dbReference>
<dbReference type="GO" id="GO:0000287">
    <property type="term" value="F:magnesium ion binding"/>
    <property type="evidence" value="ECO:0007669"/>
    <property type="project" value="UniProtKB-UniRule"/>
</dbReference>
<dbReference type="Proteomes" id="UP000490980">
    <property type="component" value="Unassembled WGS sequence"/>
</dbReference>
<dbReference type="GO" id="GO:0009252">
    <property type="term" value="P:peptidoglycan biosynthetic process"/>
    <property type="evidence" value="ECO:0007669"/>
    <property type="project" value="UniProtKB-ARBA"/>
</dbReference>
<dbReference type="InterPro" id="IPR036900">
    <property type="entry name" value="A-D-PHexomutase_C_sf"/>
</dbReference>
<feature type="active site" description="Phosphoserine intermediate" evidence="6">
    <location>
        <position position="121"/>
    </location>
</feature>
<evidence type="ECO:0000256" key="3">
    <source>
        <dbReference type="ARBA" id="ARBA00022723"/>
    </source>
</evidence>
<dbReference type="GO" id="GO:0004615">
    <property type="term" value="F:phosphomannomutase activity"/>
    <property type="evidence" value="ECO:0007669"/>
    <property type="project" value="TreeGrafter"/>
</dbReference>
<dbReference type="GO" id="GO:0005829">
    <property type="term" value="C:cytosol"/>
    <property type="evidence" value="ECO:0007669"/>
    <property type="project" value="TreeGrafter"/>
</dbReference>
<keyword evidence="2 6" id="KW-0597">Phosphoprotein</keyword>
<comment type="caution">
    <text evidence="13">The sequence shown here is derived from an EMBL/GenBank/DDBJ whole genome shotgun (WGS) entry which is preliminary data.</text>
</comment>
<protein>
    <recommendedName>
        <fullName evidence="6 8">Phosphoglucosamine mutase</fullName>
        <ecNumber evidence="6 8">5.4.2.10</ecNumber>
    </recommendedName>
</protein>
<dbReference type="InterPro" id="IPR005846">
    <property type="entry name" value="A-D-PHexomutase_a/b/a-III"/>
</dbReference>
<evidence type="ECO:0000256" key="6">
    <source>
        <dbReference type="HAMAP-Rule" id="MF_01554"/>
    </source>
</evidence>
<evidence type="ECO:0000256" key="2">
    <source>
        <dbReference type="ARBA" id="ARBA00022553"/>
    </source>
</evidence>
<feature type="binding site" evidence="6">
    <location>
        <position position="262"/>
    </location>
    <ligand>
        <name>Mg(2+)</name>
        <dbReference type="ChEBI" id="CHEBI:18420"/>
    </ligand>
</feature>
<dbReference type="Pfam" id="PF02879">
    <property type="entry name" value="PGM_PMM_II"/>
    <property type="match status" value="1"/>
</dbReference>
<proteinExistence type="inferred from homology"/>
<comment type="cofactor">
    <cofactor evidence="6">
        <name>Mg(2+)</name>
        <dbReference type="ChEBI" id="CHEBI:18420"/>
    </cofactor>
    <text evidence="6">Binds 1 Mg(2+) ion per subunit.</text>
</comment>
<evidence type="ECO:0000256" key="1">
    <source>
        <dbReference type="ARBA" id="ARBA00010231"/>
    </source>
</evidence>
<dbReference type="InterPro" id="IPR005841">
    <property type="entry name" value="Alpha-D-phosphohexomutase_SF"/>
</dbReference>
<dbReference type="InterPro" id="IPR050060">
    <property type="entry name" value="Phosphoglucosamine_mutase"/>
</dbReference>
<feature type="domain" description="Alpha-D-phosphohexomutase alpha/beta/alpha" evidence="10">
    <location>
        <begin position="4"/>
        <end position="154"/>
    </location>
</feature>
<dbReference type="Pfam" id="PF02878">
    <property type="entry name" value="PGM_PMM_I"/>
    <property type="match status" value="1"/>
</dbReference>
<comment type="catalytic activity">
    <reaction evidence="6 8">
        <text>alpha-D-glucosamine 1-phosphate = D-glucosamine 6-phosphate</text>
        <dbReference type="Rhea" id="RHEA:23424"/>
        <dbReference type="ChEBI" id="CHEBI:58516"/>
        <dbReference type="ChEBI" id="CHEBI:58725"/>
        <dbReference type="EC" id="5.4.2.10"/>
    </reaction>
</comment>
<keyword evidence="4 6" id="KW-0460">Magnesium</keyword>
<dbReference type="EMBL" id="JAARLZ010000005">
    <property type="protein sequence ID" value="NII06985.1"/>
    <property type="molecule type" value="Genomic_DNA"/>
</dbReference>
<dbReference type="AlphaFoldDB" id="A0A7X5UAU7"/>
<dbReference type="FunFam" id="3.30.310.50:FF:000001">
    <property type="entry name" value="Phosphoglucosamine mutase"/>
    <property type="match status" value="1"/>
</dbReference>
<evidence type="ECO:0000256" key="5">
    <source>
        <dbReference type="ARBA" id="ARBA00023235"/>
    </source>
</evidence>
<feature type="binding site" evidence="6">
    <location>
        <position position="260"/>
    </location>
    <ligand>
        <name>Mg(2+)</name>
        <dbReference type="ChEBI" id="CHEBI:18420"/>
    </ligand>
</feature>
<dbReference type="EC" id="5.4.2.10" evidence="6 8"/>
<evidence type="ECO:0000256" key="8">
    <source>
        <dbReference type="RuleBase" id="RU004327"/>
    </source>
</evidence>
<feature type="domain" description="Alpha-D-phosphohexomutase alpha/beta/alpha" evidence="11">
    <location>
        <begin position="176"/>
        <end position="273"/>
    </location>
</feature>
<dbReference type="Gene3D" id="3.40.120.10">
    <property type="entry name" value="Alpha-D-Glucose-1,6-Bisphosphate, subunit A, domain 3"/>
    <property type="match status" value="3"/>
</dbReference>
<keyword evidence="3 6" id="KW-0479">Metal-binding</keyword>
<evidence type="ECO:0000256" key="4">
    <source>
        <dbReference type="ARBA" id="ARBA00022842"/>
    </source>
</evidence>
<accession>A0A7X5UAU7</accession>
<dbReference type="InterPro" id="IPR006352">
    <property type="entry name" value="GlmM_bact"/>
</dbReference>
<keyword evidence="14" id="KW-1185">Reference proteome</keyword>
<dbReference type="RefSeq" id="WP_166948439.1">
    <property type="nucleotide sequence ID" value="NZ_CP077072.1"/>
</dbReference>
<evidence type="ECO:0000313" key="14">
    <source>
        <dbReference type="Proteomes" id="UP000490980"/>
    </source>
</evidence>
<dbReference type="InterPro" id="IPR016066">
    <property type="entry name" value="A-D-PHexomutase_CS"/>
</dbReference>
<dbReference type="GO" id="GO:0006048">
    <property type="term" value="P:UDP-N-acetylglucosamine biosynthetic process"/>
    <property type="evidence" value="ECO:0007669"/>
    <property type="project" value="TreeGrafter"/>
</dbReference>
<comment type="function">
    <text evidence="6 8">Catalyzes the conversion of glucosamine-6-phosphate to glucosamine-1-phosphate.</text>
</comment>
<dbReference type="SUPFAM" id="SSF53738">
    <property type="entry name" value="Phosphoglucomutase, first 3 domains"/>
    <property type="match status" value="3"/>
</dbReference>
<organism evidence="13 14">
    <name type="scientific">Luteibacter anthropi</name>
    <dbReference type="NCBI Taxonomy" id="564369"/>
    <lineage>
        <taxon>Bacteria</taxon>
        <taxon>Pseudomonadati</taxon>
        <taxon>Pseudomonadota</taxon>
        <taxon>Gammaproteobacteria</taxon>
        <taxon>Lysobacterales</taxon>
        <taxon>Rhodanobacteraceae</taxon>
        <taxon>Luteibacter</taxon>
    </lineage>
</organism>
<dbReference type="Pfam" id="PF02880">
    <property type="entry name" value="PGM_PMM_III"/>
    <property type="match status" value="1"/>
</dbReference>
<feature type="domain" description="Alpha-D-phosphohexomutase C-terminal" evidence="9">
    <location>
        <begin position="392"/>
        <end position="458"/>
    </location>
</feature>
<comment type="PTM">
    <text evidence="6">Activated by phosphorylation.</text>
</comment>
<dbReference type="PANTHER" id="PTHR42946">
    <property type="entry name" value="PHOSPHOHEXOSE MUTASE"/>
    <property type="match status" value="1"/>
</dbReference>
<dbReference type="CDD" id="cd05802">
    <property type="entry name" value="GlmM"/>
    <property type="match status" value="1"/>
</dbReference>
<dbReference type="InterPro" id="IPR005844">
    <property type="entry name" value="A-D-PHexomutase_a/b/a-I"/>
</dbReference>
<evidence type="ECO:0000256" key="7">
    <source>
        <dbReference type="RuleBase" id="RU004326"/>
    </source>
</evidence>
<dbReference type="FunFam" id="3.40.120.10:FF:000001">
    <property type="entry name" value="Phosphoglucosamine mutase"/>
    <property type="match status" value="1"/>
</dbReference>
<dbReference type="InterPro" id="IPR005845">
    <property type="entry name" value="A-D-PHexomutase_a/b/a-II"/>
</dbReference>
<dbReference type="HAMAP" id="MF_01554_B">
    <property type="entry name" value="GlmM_B"/>
    <property type="match status" value="1"/>
</dbReference>
<reference evidence="13 14" key="1">
    <citation type="submission" date="2020-03" db="EMBL/GenBank/DDBJ databases">
        <authorList>
            <person name="Lai Q."/>
        </authorList>
    </citation>
    <scope>NUCLEOTIDE SEQUENCE [LARGE SCALE GENOMIC DNA]</scope>
    <source>
        <strain evidence="13 14">CCUG 25036</strain>
    </source>
</reference>
<name>A0A7X5UAU7_9GAMM</name>
<dbReference type="FunFam" id="3.40.120.10:FF:000003">
    <property type="entry name" value="Phosphoglucosamine mutase"/>
    <property type="match status" value="1"/>
</dbReference>
<comment type="similarity">
    <text evidence="1 6 7">Belongs to the phosphohexose mutase family.</text>
</comment>
<sequence length="468" mass="49514">MSERKYFGTDGIRGRVGSYPISADFILRLGRAAGAVLARRRAADRRPAGVAGPDRRDHSRKVLVVIGKDTRVSGYMFESALEAGLVASGADVRLLGPMPTPGVAYLTRSLRADAGIVISASHNPHQDNGIKFFSGQGEKLDDELEAEIEAELEADFATVPSETLGKASRVDDAVTKYAEFCKSTVNDDFSLRGMKLVLDCAHGATYQVAPKVFRELGAEVSTIGAEPDGLNINRDVGSTAPDALARAVVERGADLGIAFDGDGDRVRIVDQDGSVTDGDDMLYVIARHWKKKAALPGPVVGTLMSNYGLQRALKQMDIPFVRANVGDRYVLQQLKEHGGALGGETSGHVLCLDRFTTGDGIVAALALLEALVDDGETFAQARAGLVKLPQTMINVRVEGAKAALGTDTVKQALAEVENVLEGRGRVVLRASGTEPLVRVTIEAADAAEVERLAAQLANAVKSAAQAAA</sequence>
<keyword evidence="5 6" id="KW-0413">Isomerase</keyword>
<dbReference type="Pfam" id="PF00408">
    <property type="entry name" value="PGM_PMM_IV"/>
    <property type="match status" value="1"/>
</dbReference>
<dbReference type="GO" id="GO:0008966">
    <property type="term" value="F:phosphoglucosamine mutase activity"/>
    <property type="evidence" value="ECO:0007669"/>
    <property type="project" value="UniProtKB-UniRule"/>
</dbReference>
<dbReference type="InterPro" id="IPR016055">
    <property type="entry name" value="A-D-PHexomutase_a/b/a-I/II/III"/>
</dbReference>
<dbReference type="SUPFAM" id="SSF55957">
    <property type="entry name" value="Phosphoglucomutase, C-terminal domain"/>
    <property type="match status" value="1"/>
</dbReference>
<feature type="binding site" evidence="6">
    <location>
        <position position="264"/>
    </location>
    <ligand>
        <name>Mg(2+)</name>
        <dbReference type="ChEBI" id="CHEBI:18420"/>
    </ligand>
</feature>
<feature type="modified residue" description="Phosphoserine" evidence="6">
    <location>
        <position position="121"/>
    </location>
</feature>